<dbReference type="SUPFAM" id="SSF55060">
    <property type="entry name" value="GHMP Kinase, C-terminal domain"/>
    <property type="match status" value="1"/>
</dbReference>
<accession>B9RVC5</accession>
<keyword evidence="1" id="KW-0808">Transferase</keyword>
<dbReference type="GO" id="GO:0005524">
    <property type="term" value="F:ATP binding"/>
    <property type="evidence" value="ECO:0007669"/>
    <property type="project" value="UniProtKB-KW"/>
</dbReference>
<proteinExistence type="predicted"/>
<dbReference type="Pfam" id="PF08544">
    <property type="entry name" value="GHMP_kinases_C"/>
    <property type="match status" value="1"/>
</dbReference>
<dbReference type="Gene3D" id="3.30.70.890">
    <property type="entry name" value="GHMP kinase, C-terminal domain"/>
    <property type="match status" value="1"/>
</dbReference>
<sequence>MRHYFRNCSQAGALVAFVLQGDLVGLGKTLSNDKVVEPKRARLVPGMEEVKKSAIAPGAFGYTVSGAGPTTVAVVN</sequence>
<dbReference type="eggNOG" id="KOG1537">
    <property type="taxonomic scope" value="Eukaryota"/>
</dbReference>
<dbReference type="EMBL" id="EQ973818">
    <property type="protein sequence ID" value="EEF44858.1"/>
    <property type="molecule type" value="Genomic_DNA"/>
</dbReference>
<evidence type="ECO:0000256" key="3">
    <source>
        <dbReference type="ARBA" id="ARBA00022777"/>
    </source>
</evidence>
<dbReference type="InterPro" id="IPR013750">
    <property type="entry name" value="GHMP_kinase_C_dom"/>
</dbReference>
<feature type="domain" description="GHMP kinase C-terminal" evidence="5">
    <location>
        <begin position="18"/>
        <end position="75"/>
    </location>
</feature>
<keyword evidence="3" id="KW-0418">Kinase</keyword>
<organism evidence="6 7">
    <name type="scientific">Ricinus communis</name>
    <name type="common">Castor bean</name>
    <dbReference type="NCBI Taxonomy" id="3988"/>
    <lineage>
        <taxon>Eukaryota</taxon>
        <taxon>Viridiplantae</taxon>
        <taxon>Streptophyta</taxon>
        <taxon>Embryophyta</taxon>
        <taxon>Tracheophyta</taxon>
        <taxon>Spermatophyta</taxon>
        <taxon>Magnoliopsida</taxon>
        <taxon>eudicotyledons</taxon>
        <taxon>Gunneridae</taxon>
        <taxon>Pentapetalae</taxon>
        <taxon>rosids</taxon>
        <taxon>fabids</taxon>
        <taxon>Malpighiales</taxon>
        <taxon>Euphorbiaceae</taxon>
        <taxon>Acalyphoideae</taxon>
        <taxon>Acalypheae</taxon>
        <taxon>Ricinus</taxon>
    </lineage>
</organism>
<evidence type="ECO:0000313" key="7">
    <source>
        <dbReference type="Proteomes" id="UP000008311"/>
    </source>
</evidence>
<reference evidence="7" key="1">
    <citation type="journal article" date="2010" name="Nat. Biotechnol.">
        <title>Draft genome sequence of the oilseed species Ricinus communis.</title>
        <authorList>
            <person name="Chan A.P."/>
            <person name="Crabtree J."/>
            <person name="Zhao Q."/>
            <person name="Lorenzi H."/>
            <person name="Orvis J."/>
            <person name="Puiu D."/>
            <person name="Melake-Berhan A."/>
            <person name="Jones K.M."/>
            <person name="Redman J."/>
            <person name="Chen G."/>
            <person name="Cahoon E.B."/>
            <person name="Gedil M."/>
            <person name="Stanke M."/>
            <person name="Haas B.J."/>
            <person name="Wortman J.R."/>
            <person name="Fraser-Liggett C.M."/>
            <person name="Ravel J."/>
            <person name="Rabinowicz P.D."/>
        </authorList>
    </citation>
    <scope>NUCLEOTIDE SEQUENCE [LARGE SCALE GENOMIC DNA]</scope>
    <source>
        <strain evidence="7">cv. Hale</strain>
    </source>
</reference>
<dbReference type="STRING" id="3988.B9RVC5"/>
<evidence type="ECO:0000256" key="1">
    <source>
        <dbReference type="ARBA" id="ARBA00022679"/>
    </source>
</evidence>
<name>B9RVC5_RICCO</name>
<evidence type="ECO:0000256" key="2">
    <source>
        <dbReference type="ARBA" id="ARBA00022741"/>
    </source>
</evidence>
<keyword evidence="4" id="KW-0067">ATP-binding</keyword>
<keyword evidence="7" id="KW-1185">Reference proteome</keyword>
<dbReference type="InterPro" id="IPR036554">
    <property type="entry name" value="GHMP_kinase_C_sf"/>
</dbReference>
<dbReference type="Proteomes" id="UP000008311">
    <property type="component" value="Unassembled WGS sequence"/>
</dbReference>
<protein>
    <recommendedName>
        <fullName evidence="5">GHMP kinase C-terminal domain-containing protein</fullName>
    </recommendedName>
</protein>
<dbReference type="GO" id="GO:0016301">
    <property type="term" value="F:kinase activity"/>
    <property type="evidence" value="ECO:0007669"/>
    <property type="project" value="UniProtKB-KW"/>
</dbReference>
<dbReference type="PANTHER" id="PTHR20861">
    <property type="entry name" value="HOMOSERINE/4-DIPHOSPHOCYTIDYL-2-C-METHYL-D-ERYTHRITOL KINASE"/>
    <property type="match status" value="1"/>
</dbReference>
<dbReference type="PANTHER" id="PTHR20861:SF1">
    <property type="entry name" value="HOMOSERINE KINASE"/>
    <property type="match status" value="1"/>
</dbReference>
<dbReference type="AlphaFoldDB" id="B9RVC5"/>
<evidence type="ECO:0000259" key="5">
    <source>
        <dbReference type="Pfam" id="PF08544"/>
    </source>
</evidence>
<gene>
    <name evidence="6" type="ORF">RCOM_0902140</name>
</gene>
<dbReference type="InParanoid" id="B9RVC5"/>
<keyword evidence="2" id="KW-0547">Nucleotide-binding</keyword>
<evidence type="ECO:0000313" key="6">
    <source>
        <dbReference type="EMBL" id="EEF44858.1"/>
    </source>
</evidence>
<evidence type="ECO:0000256" key="4">
    <source>
        <dbReference type="ARBA" id="ARBA00022840"/>
    </source>
</evidence>